<dbReference type="AlphaFoldDB" id="A0A1L9NTB4"/>
<dbReference type="PANTHER" id="PTHR47469">
    <property type="entry name" value="MONOOXYGENASE-LIKE"/>
    <property type="match status" value="1"/>
</dbReference>
<dbReference type="InterPro" id="IPR054707">
    <property type="entry name" value="DhpH_subs-bd"/>
</dbReference>
<sequence>MTKHAIISGGSIGGLFAATALLKAGWHVDIYERTEVELSGRGAGIVTHDTLNNALRAVGADLTDLGVQVQDRVAFHKDGSRVATLPYPQIVTSWDRIHQMLRRLVPDGAYHLGKHITGYTQTADNVSALFSNGTTRTADLLVGADGFRSAIRGQMLPDIKPQYVGYVVWRALAHERDLPSDVHSAIFPNFAFFTPSQSQIIGYPIAGQNNDLREGNRRYNFVWYAPAPAELLRDMLTDETGQHHPISIPPPLVRDAVLQDMQERAKATLPAGFVEILSRSERPFFTPIYDHHSPVMHDGRVALSGDAACVARPHVGMGVTKAAEDALCLAKHAATSLETYSQTRVPASLRAHLQARELGSWMLEEDAQNADGSSHVRLTEIMRLTAATVA</sequence>
<dbReference type="GO" id="GO:0071949">
    <property type="term" value="F:FAD binding"/>
    <property type="evidence" value="ECO:0007669"/>
    <property type="project" value="InterPro"/>
</dbReference>
<evidence type="ECO:0000259" key="2">
    <source>
        <dbReference type="Pfam" id="PF22607"/>
    </source>
</evidence>
<dbReference type="STRING" id="696762.PFRI_33570"/>
<name>A0A1L9NTB4_9RHOB</name>
<proteinExistence type="predicted"/>
<dbReference type="PRINTS" id="PR00420">
    <property type="entry name" value="RNGMNOXGNASE"/>
</dbReference>
<evidence type="ECO:0000313" key="4">
    <source>
        <dbReference type="Proteomes" id="UP000184514"/>
    </source>
</evidence>
<dbReference type="SUPFAM" id="SSF54373">
    <property type="entry name" value="FAD-linked reductases, C-terminal domain"/>
    <property type="match status" value="1"/>
</dbReference>
<dbReference type="NCBIfam" id="NF005566">
    <property type="entry name" value="PRK07236.1"/>
    <property type="match status" value="1"/>
</dbReference>
<keyword evidence="3" id="KW-0560">Oxidoreductase</keyword>
<reference evidence="3 4" key="1">
    <citation type="submission" date="2016-10" db="EMBL/GenBank/DDBJ databases">
        <title>Genome sequence of Planktotalea frisia SH6-1.</title>
        <authorList>
            <person name="Poehlein A."/>
            <person name="Bakenhus I."/>
            <person name="Voget S."/>
            <person name="Brinkhoff T."/>
            <person name="Simon M."/>
        </authorList>
    </citation>
    <scope>NUCLEOTIDE SEQUENCE [LARGE SCALE GENOMIC DNA]</scope>
    <source>
        <strain evidence="3 4">SH6-1</strain>
    </source>
</reference>
<comment type="caution">
    <text evidence="3">The sequence shown here is derived from an EMBL/GenBank/DDBJ whole genome shotgun (WGS) entry which is preliminary data.</text>
</comment>
<dbReference type="InterPro" id="IPR053212">
    <property type="entry name" value="DHP_3-monooxygenase"/>
</dbReference>
<feature type="domain" description="FAD-binding" evidence="1">
    <location>
        <begin position="5"/>
        <end position="155"/>
    </location>
</feature>
<dbReference type="Pfam" id="PF22607">
    <property type="entry name" value="FAD_binding-like"/>
    <property type="match status" value="1"/>
</dbReference>
<dbReference type="RefSeq" id="WP_072631863.1">
    <property type="nucleotide sequence ID" value="NZ_JABBAN010000244.1"/>
</dbReference>
<dbReference type="OrthoDB" id="4230779at2"/>
<dbReference type="InterPro" id="IPR036188">
    <property type="entry name" value="FAD/NAD-bd_sf"/>
</dbReference>
<accession>A0A1L9NTB4</accession>
<organism evidence="3 4">
    <name type="scientific">Planktotalea frisia</name>
    <dbReference type="NCBI Taxonomy" id="696762"/>
    <lineage>
        <taxon>Bacteria</taxon>
        <taxon>Pseudomonadati</taxon>
        <taxon>Pseudomonadota</taxon>
        <taxon>Alphaproteobacteria</taxon>
        <taxon>Rhodobacterales</taxon>
        <taxon>Paracoccaceae</taxon>
        <taxon>Planktotalea</taxon>
    </lineage>
</organism>
<keyword evidence="4" id="KW-1185">Reference proteome</keyword>
<evidence type="ECO:0000259" key="1">
    <source>
        <dbReference type="Pfam" id="PF01494"/>
    </source>
</evidence>
<gene>
    <name evidence="3" type="primary">hpxO</name>
    <name evidence="3" type="ORF">PFRI_33570</name>
</gene>
<evidence type="ECO:0000313" key="3">
    <source>
        <dbReference type="EMBL" id="OJI92442.1"/>
    </source>
</evidence>
<dbReference type="Pfam" id="PF01494">
    <property type="entry name" value="FAD_binding_3"/>
    <property type="match status" value="1"/>
</dbReference>
<dbReference type="SUPFAM" id="SSF51905">
    <property type="entry name" value="FAD/NAD(P)-binding domain"/>
    <property type="match status" value="1"/>
</dbReference>
<protein>
    <submittedName>
        <fullName evidence="3">FAD-dependent urate hydroxylase</fullName>
        <ecNumber evidence="3">1.14.13.113</ecNumber>
    </submittedName>
</protein>
<dbReference type="InterPro" id="IPR002938">
    <property type="entry name" value="FAD-bd"/>
</dbReference>
<dbReference type="Gene3D" id="3.50.50.60">
    <property type="entry name" value="FAD/NAD(P)-binding domain"/>
    <property type="match status" value="2"/>
</dbReference>
<dbReference type="GO" id="GO:0102099">
    <property type="term" value="F:FAD-dependent urate hydroxylase activity"/>
    <property type="evidence" value="ECO:0007669"/>
    <property type="project" value="UniProtKB-EC"/>
</dbReference>
<dbReference type="PANTHER" id="PTHR47469:SF2">
    <property type="entry name" value="OS06G0597600 PROTEIN"/>
    <property type="match status" value="1"/>
</dbReference>
<dbReference type="EMBL" id="MLCB01000183">
    <property type="protein sequence ID" value="OJI92442.1"/>
    <property type="molecule type" value="Genomic_DNA"/>
</dbReference>
<feature type="domain" description="2,6-dihydroxypyridine 3-monooxygenase substrate binding" evidence="2">
    <location>
        <begin position="163"/>
        <end position="290"/>
    </location>
</feature>
<dbReference type="EC" id="1.14.13.113" evidence="3"/>
<dbReference type="Proteomes" id="UP000184514">
    <property type="component" value="Unassembled WGS sequence"/>
</dbReference>